<reference evidence="1 2" key="1">
    <citation type="submission" date="2016-11" db="EMBL/GenBank/DDBJ databases">
        <authorList>
            <person name="Jaros S."/>
            <person name="Januszkiewicz K."/>
            <person name="Wedrychowicz H."/>
        </authorList>
    </citation>
    <scope>NUCLEOTIDE SEQUENCE [LARGE SCALE GENOMIC DNA]</scope>
    <source>
        <strain evidence="1 2">DSM 21758</strain>
    </source>
</reference>
<dbReference type="EMBL" id="FQZB01000011">
    <property type="protein sequence ID" value="SHJ86877.1"/>
    <property type="molecule type" value="Genomic_DNA"/>
</dbReference>
<name>A0A1M6MTU1_9CLOT</name>
<dbReference type="Proteomes" id="UP000184310">
    <property type="component" value="Unassembled WGS sequence"/>
</dbReference>
<proteinExistence type="predicted"/>
<gene>
    <name evidence="1" type="ORF">SAMN02745163_02760</name>
</gene>
<dbReference type="RefSeq" id="WP_072988731.1">
    <property type="nucleotide sequence ID" value="NZ_FQZB01000011.1"/>
</dbReference>
<protein>
    <submittedName>
        <fullName evidence="1">Uncharacterized protein</fullName>
    </submittedName>
</protein>
<accession>A0A1M6MTU1</accession>
<keyword evidence="2" id="KW-1185">Reference proteome</keyword>
<evidence type="ECO:0000313" key="2">
    <source>
        <dbReference type="Proteomes" id="UP000184310"/>
    </source>
</evidence>
<dbReference type="AlphaFoldDB" id="A0A1M6MTU1"/>
<organism evidence="1 2">
    <name type="scientific">Clostridium cavendishii DSM 21758</name>
    <dbReference type="NCBI Taxonomy" id="1121302"/>
    <lineage>
        <taxon>Bacteria</taxon>
        <taxon>Bacillati</taxon>
        <taxon>Bacillota</taxon>
        <taxon>Clostridia</taxon>
        <taxon>Eubacteriales</taxon>
        <taxon>Clostridiaceae</taxon>
        <taxon>Clostridium</taxon>
    </lineage>
</organism>
<evidence type="ECO:0000313" key="1">
    <source>
        <dbReference type="EMBL" id="SHJ86877.1"/>
    </source>
</evidence>
<sequence>MTQIGNVLDIIEVKQDLDQMKLNDIVRDWEIPYENLLTRRSVAVFFLTPSDEKKLSEIWNQLSKYEDFHYRENTEKILSNLDYRIEFK</sequence>
<dbReference type="OrthoDB" id="2991045at2"/>